<evidence type="ECO:0000256" key="5">
    <source>
        <dbReference type="ARBA" id="ARBA00022692"/>
    </source>
</evidence>
<evidence type="ECO:0000313" key="9">
    <source>
        <dbReference type="EMBL" id="QYM78234.1"/>
    </source>
</evidence>
<dbReference type="SUPFAM" id="SSF82714">
    <property type="entry name" value="Multidrug efflux transporter AcrB TolC docking domain, DN and DC subdomains"/>
    <property type="match status" value="2"/>
</dbReference>
<dbReference type="Gene3D" id="1.20.1640.10">
    <property type="entry name" value="Multidrug efflux transporter AcrB transmembrane domain"/>
    <property type="match status" value="2"/>
</dbReference>
<dbReference type="Proteomes" id="UP000825051">
    <property type="component" value="Chromosome"/>
</dbReference>
<evidence type="ECO:0000256" key="3">
    <source>
        <dbReference type="ARBA" id="ARBA00022448"/>
    </source>
</evidence>
<keyword evidence="3" id="KW-0813">Transport</keyword>
<evidence type="ECO:0000256" key="4">
    <source>
        <dbReference type="ARBA" id="ARBA00022475"/>
    </source>
</evidence>
<dbReference type="GO" id="GO:0008324">
    <property type="term" value="F:monoatomic cation transmembrane transporter activity"/>
    <property type="evidence" value="ECO:0007669"/>
    <property type="project" value="InterPro"/>
</dbReference>
<dbReference type="SUPFAM" id="SSF82866">
    <property type="entry name" value="Multidrug efflux transporter AcrB transmembrane domain"/>
    <property type="match status" value="2"/>
</dbReference>
<feature type="transmembrane region" description="Helical" evidence="8">
    <location>
        <begin position="454"/>
        <end position="474"/>
    </location>
</feature>
<dbReference type="InterPro" id="IPR001036">
    <property type="entry name" value="Acrflvin-R"/>
</dbReference>
<proteinExistence type="inferred from homology"/>
<evidence type="ECO:0000256" key="1">
    <source>
        <dbReference type="ARBA" id="ARBA00004651"/>
    </source>
</evidence>
<keyword evidence="6 8" id="KW-1133">Transmembrane helix</keyword>
<dbReference type="Gene3D" id="3.30.70.1430">
    <property type="entry name" value="Multidrug efflux transporter AcrB pore domain"/>
    <property type="match status" value="2"/>
</dbReference>
<dbReference type="GO" id="GO:0042910">
    <property type="term" value="F:xenobiotic transmembrane transporter activity"/>
    <property type="evidence" value="ECO:0007669"/>
    <property type="project" value="TreeGrafter"/>
</dbReference>
<keyword evidence="7 8" id="KW-0472">Membrane</keyword>
<feature type="transmembrane region" description="Helical" evidence="8">
    <location>
        <begin position="540"/>
        <end position="562"/>
    </location>
</feature>
<sequence length="1048" mass="112527">MIARLIDFSLRQRALVFFGALVLIGAGLWSAWHLPIDAVPDITGVQVQINTEVPAFAPEEVEKLVTLPLETALAGTPGVRELRSLSKFALSQLTLQFADGTDIYRARQLVGERLAGIARQLPPGLAPQLAPVTTGLSEIVYYTLDYTADAPDRPATRREQLMELLLLHEYRVKPSLRSVPGIAEVNTIGGYEKQIVVEPRLDRLRAAGLTVDELAHAIAANVENAGGGIVSRGGRQFFVRAVGRVQSAEEVAALPVKFSGTVQPLLVRDLADVGIGSAVRTGAATVEGEEAVIGTAMMLIGENSRTVARRVEQRLARIQAQLPAGVELRPLYQRSALIDATLRTVETNLFEGAILVIAVLFALLGNWRAALIVAAAIPLAFLCALIGLHRLGLSGNLMSLGAIDFGLIIDGAVVIVENIVRLLGSRARELGRPLSAAERRDTIGVACRQVGRPMFFGVLIITAVYVPILALSGIEGKMFHPLAIAVMCALGGALVLALTAIPALCSVALRGHVPARENFLVRFAHRLYAPTLAFALRTRVWFVAGAVALCMLAALVFTRLGAEFIAQLDEGSFALMVFRDPAISLDETLAQQRATDRHLRERIPEITQVFARLGTSEIATDPMPQSDGDVYVSYRPRSEWRRENGRPITKTQLGEIVRAEVEAANPGAAILVSQPIEMRFNELLEGIRADLAVKIYGENYDVTERIAADIKELLEKIPGAGEVEFETLGRTPLLEIAARRDALRRHALGAAELNRTVASALGGETVGALRDGERRIDLVVRLAETARADPAVLPTLPVRVGEHGLLPLGDLADLRETTTVSPILRDAGRRRAALLVNLDTSDIAGWVATARAAVRDHIELPPGVTIEFGGQFENLVAARQRLALVVPATLALIFGLVVLAFGRVRQALIVYTGIPLALTGGVFALWARDLPFSITAAIGFIALSGVAVLNGVVLVSAFNDLRAQGRRVRDAVLEGSLLRLRPVLMTALVASLGFLPMALATGPGAEVQRPLATVVIGGILSATLLTLLLLPALYAWVERDAEPARPMR</sequence>
<evidence type="ECO:0000256" key="6">
    <source>
        <dbReference type="ARBA" id="ARBA00022989"/>
    </source>
</evidence>
<gene>
    <name evidence="9" type="ORF">K0B96_13105</name>
</gene>
<dbReference type="InterPro" id="IPR004763">
    <property type="entry name" value="CusA-like"/>
</dbReference>
<reference evidence="9" key="1">
    <citation type="submission" date="2021-08" db="EMBL/GenBank/DDBJ databases">
        <title>Genome of a novel bacterium of the phylum Verrucomicrobia, Oleiharenicola sp. KSB-15.</title>
        <authorList>
            <person name="Chung J.-H."/>
            <person name="Ahn J.-H."/>
            <person name="Yoon Y."/>
            <person name="Kim D.-Y."/>
            <person name="An S.-H."/>
            <person name="Park I."/>
            <person name="Yeon J."/>
        </authorList>
    </citation>
    <scope>NUCLEOTIDE SEQUENCE</scope>
    <source>
        <strain evidence="9">KSB-15</strain>
    </source>
</reference>
<dbReference type="SUPFAM" id="SSF82693">
    <property type="entry name" value="Multidrug efflux transporter AcrB pore domain, PN1, PN2, PC1 and PC2 subdomains"/>
    <property type="match status" value="1"/>
</dbReference>
<feature type="transmembrane region" description="Helical" evidence="8">
    <location>
        <begin position="397"/>
        <end position="420"/>
    </location>
</feature>
<evidence type="ECO:0000256" key="7">
    <source>
        <dbReference type="ARBA" id="ARBA00023136"/>
    </source>
</evidence>
<dbReference type="PRINTS" id="PR00702">
    <property type="entry name" value="ACRIFLAVINRP"/>
</dbReference>
<feature type="transmembrane region" description="Helical" evidence="8">
    <location>
        <begin position="480"/>
        <end position="509"/>
    </location>
</feature>
<feature type="transmembrane region" description="Helical" evidence="8">
    <location>
        <begin position="347"/>
        <end position="364"/>
    </location>
</feature>
<dbReference type="Pfam" id="PF00873">
    <property type="entry name" value="ACR_tran"/>
    <property type="match status" value="1"/>
</dbReference>
<evidence type="ECO:0000256" key="2">
    <source>
        <dbReference type="ARBA" id="ARBA00010942"/>
    </source>
</evidence>
<keyword evidence="10" id="KW-1185">Reference proteome</keyword>
<keyword evidence="4" id="KW-1003">Cell membrane</keyword>
<dbReference type="RefSeq" id="WP_220161338.1">
    <property type="nucleotide sequence ID" value="NZ_CP080507.1"/>
</dbReference>
<dbReference type="AlphaFoldDB" id="A0A8F9XKN4"/>
<dbReference type="PANTHER" id="PTHR32063:SF24">
    <property type="entry name" value="CATION EFFLUX SYSTEM (ACRB_ACRD_ACRF FAMILY)"/>
    <property type="match status" value="1"/>
</dbReference>
<protein>
    <submittedName>
        <fullName evidence="9">CusA/CzcA family heavy metal efflux RND transporter</fullName>
    </submittedName>
</protein>
<evidence type="ECO:0000256" key="8">
    <source>
        <dbReference type="SAM" id="Phobius"/>
    </source>
</evidence>
<dbReference type="InterPro" id="IPR027463">
    <property type="entry name" value="AcrB_DN_DC_subdom"/>
</dbReference>
<organism evidence="9 10">
    <name type="scientific">Horticoccus luteus</name>
    <dbReference type="NCBI Taxonomy" id="2862869"/>
    <lineage>
        <taxon>Bacteria</taxon>
        <taxon>Pseudomonadati</taxon>
        <taxon>Verrucomicrobiota</taxon>
        <taxon>Opitutia</taxon>
        <taxon>Opitutales</taxon>
        <taxon>Opitutaceae</taxon>
        <taxon>Horticoccus</taxon>
    </lineage>
</organism>
<dbReference type="Gene3D" id="3.30.2090.10">
    <property type="entry name" value="Multidrug efflux transporter AcrB TolC docking domain, DN and DC subdomains"/>
    <property type="match status" value="2"/>
</dbReference>
<keyword evidence="5 8" id="KW-0812">Transmembrane</keyword>
<feature type="transmembrane region" description="Helical" evidence="8">
    <location>
        <begin position="882"/>
        <end position="901"/>
    </location>
</feature>
<feature type="transmembrane region" description="Helical" evidence="8">
    <location>
        <begin position="978"/>
        <end position="999"/>
    </location>
</feature>
<accession>A0A8F9XKN4</accession>
<feature type="transmembrane region" description="Helical" evidence="8">
    <location>
        <begin position="371"/>
        <end position="391"/>
    </location>
</feature>
<dbReference type="PANTHER" id="PTHR32063">
    <property type="match status" value="1"/>
</dbReference>
<dbReference type="NCBIfam" id="TIGR00914">
    <property type="entry name" value="2A0601"/>
    <property type="match status" value="1"/>
</dbReference>
<dbReference type="EMBL" id="CP080507">
    <property type="protein sequence ID" value="QYM78234.1"/>
    <property type="molecule type" value="Genomic_DNA"/>
</dbReference>
<dbReference type="Gene3D" id="3.30.70.1320">
    <property type="entry name" value="Multidrug efflux transporter AcrB pore domain like"/>
    <property type="match status" value="1"/>
</dbReference>
<evidence type="ECO:0000313" key="10">
    <source>
        <dbReference type="Proteomes" id="UP000825051"/>
    </source>
</evidence>
<feature type="transmembrane region" description="Helical" evidence="8">
    <location>
        <begin position="932"/>
        <end position="958"/>
    </location>
</feature>
<name>A0A8F9XKN4_9BACT</name>
<dbReference type="GO" id="GO:0005886">
    <property type="term" value="C:plasma membrane"/>
    <property type="evidence" value="ECO:0007669"/>
    <property type="project" value="UniProtKB-SubCell"/>
</dbReference>
<comment type="similarity">
    <text evidence="2">Belongs to the resistance-nodulation-cell division (RND) (TC 2.A.6) family.</text>
</comment>
<comment type="subcellular location">
    <subcellularLocation>
        <location evidence="1">Cell membrane</location>
        <topology evidence="1">Multi-pass membrane protein</topology>
    </subcellularLocation>
</comment>
<feature type="transmembrane region" description="Helical" evidence="8">
    <location>
        <begin position="1011"/>
        <end position="1037"/>
    </location>
</feature>
<feature type="transmembrane region" description="Helical" evidence="8">
    <location>
        <begin position="14"/>
        <end position="32"/>
    </location>
</feature>
<dbReference type="Gene3D" id="3.30.70.1440">
    <property type="entry name" value="Multidrug efflux transporter AcrB pore domain"/>
    <property type="match status" value="1"/>
</dbReference>
<feature type="transmembrane region" description="Helical" evidence="8">
    <location>
        <begin position="908"/>
        <end position="926"/>
    </location>
</feature>
<dbReference type="KEGG" id="ole:K0B96_13105"/>